<feature type="domain" description="Alpha-D-phosphohexomutase alpha/beta/alpha" evidence="19">
    <location>
        <begin position="327"/>
        <end position="450"/>
    </location>
</feature>
<dbReference type="Gene3D" id="3.30.310.50">
    <property type="entry name" value="Alpha-D-phosphohexomutase, C-terminal domain"/>
    <property type="match status" value="1"/>
</dbReference>
<evidence type="ECO:0000256" key="9">
    <source>
        <dbReference type="ARBA" id="ARBA00022723"/>
    </source>
</evidence>
<evidence type="ECO:0000256" key="6">
    <source>
        <dbReference type="ARBA" id="ARBA00012728"/>
    </source>
</evidence>
<dbReference type="InterPro" id="IPR005844">
    <property type="entry name" value="A-D-PHexomutase_a/b/a-I"/>
</dbReference>
<organism evidence="20 21">
    <name type="scientific">Pontibacillus halophilus JSM 076056 = DSM 19796</name>
    <dbReference type="NCBI Taxonomy" id="1385510"/>
    <lineage>
        <taxon>Bacteria</taxon>
        <taxon>Bacillati</taxon>
        <taxon>Bacillota</taxon>
        <taxon>Bacilli</taxon>
        <taxon>Bacillales</taxon>
        <taxon>Bacillaceae</taxon>
        <taxon>Pontibacillus</taxon>
    </lineage>
</organism>
<dbReference type="InterPro" id="IPR005843">
    <property type="entry name" value="A-D-PHexomutase_C"/>
</dbReference>
<evidence type="ECO:0000259" key="18">
    <source>
        <dbReference type="Pfam" id="PF02879"/>
    </source>
</evidence>
<dbReference type="InterPro" id="IPR005846">
    <property type="entry name" value="A-D-PHexomutase_a/b/a-III"/>
</dbReference>
<dbReference type="SUPFAM" id="SSF53738">
    <property type="entry name" value="Phosphoglucomutase, first 3 domains"/>
    <property type="match status" value="3"/>
</dbReference>
<protein>
    <recommendedName>
        <fullName evidence="12">Phosphoglucomutase</fullName>
        <ecNumber evidence="6">5.4.2.2</ecNumber>
    </recommendedName>
    <alternativeName>
        <fullName evidence="14">Alpha-phosphoglucomutase</fullName>
    </alternativeName>
    <alternativeName>
        <fullName evidence="13">Glucose phosphomutase</fullName>
    </alternativeName>
</protein>
<evidence type="ECO:0000256" key="4">
    <source>
        <dbReference type="ARBA" id="ARBA00005189"/>
    </source>
</evidence>
<dbReference type="InterPro" id="IPR005845">
    <property type="entry name" value="A-D-PHexomutase_a/b/a-II"/>
</dbReference>
<evidence type="ECO:0000256" key="14">
    <source>
        <dbReference type="ARBA" id="ARBA00041467"/>
    </source>
</evidence>
<dbReference type="Pfam" id="PF02880">
    <property type="entry name" value="PGM_PMM_III"/>
    <property type="match status" value="1"/>
</dbReference>
<dbReference type="STRING" id="1385510.GCA_000425205_00283"/>
<keyword evidence="11" id="KW-0413">Isomerase</keyword>
<dbReference type="RefSeq" id="WP_026799099.1">
    <property type="nucleotide sequence ID" value="NZ_AULI01000001.1"/>
</dbReference>
<comment type="pathway">
    <text evidence="3">Glycolipid metabolism; diglucosyl-diacylglycerol biosynthesis.</text>
</comment>
<comment type="cofactor">
    <cofactor evidence="2">
        <name>Mg(2+)</name>
        <dbReference type="ChEBI" id="CHEBI:18420"/>
    </cofactor>
</comment>
<keyword evidence="7" id="KW-0313">Glucose metabolism</keyword>
<dbReference type="GO" id="GO:0008973">
    <property type="term" value="F:phosphopentomutase activity"/>
    <property type="evidence" value="ECO:0007669"/>
    <property type="project" value="TreeGrafter"/>
</dbReference>
<evidence type="ECO:0000256" key="8">
    <source>
        <dbReference type="ARBA" id="ARBA00022553"/>
    </source>
</evidence>
<evidence type="ECO:0000256" key="10">
    <source>
        <dbReference type="ARBA" id="ARBA00022842"/>
    </source>
</evidence>
<feature type="domain" description="Alpha-D-phosphohexomutase C-terminal" evidence="16">
    <location>
        <begin position="506"/>
        <end position="549"/>
    </location>
</feature>
<evidence type="ECO:0000256" key="15">
    <source>
        <dbReference type="RuleBase" id="RU004326"/>
    </source>
</evidence>
<dbReference type="GO" id="GO:0004614">
    <property type="term" value="F:phosphoglucomutase activity"/>
    <property type="evidence" value="ECO:0007669"/>
    <property type="project" value="UniProtKB-EC"/>
</dbReference>
<proteinExistence type="inferred from homology"/>
<gene>
    <name evidence="20" type="ORF">N781_00975</name>
</gene>
<dbReference type="EC" id="5.4.2.2" evidence="6"/>
<dbReference type="eggNOG" id="COG1109">
    <property type="taxonomic scope" value="Bacteria"/>
</dbReference>
<dbReference type="Pfam" id="PF02878">
    <property type="entry name" value="PGM_PMM_I"/>
    <property type="match status" value="1"/>
</dbReference>
<keyword evidence="21" id="KW-1185">Reference proteome</keyword>
<evidence type="ECO:0000256" key="7">
    <source>
        <dbReference type="ARBA" id="ARBA00022526"/>
    </source>
</evidence>
<keyword evidence="7" id="KW-0119">Carbohydrate metabolism</keyword>
<evidence type="ECO:0000256" key="5">
    <source>
        <dbReference type="ARBA" id="ARBA00010231"/>
    </source>
</evidence>
<reference evidence="20 21" key="1">
    <citation type="submission" date="2013-08" db="EMBL/GenBank/DDBJ databases">
        <authorList>
            <person name="Huang J."/>
            <person name="Wang G."/>
        </authorList>
    </citation>
    <scope>NUCLEOTIDE SEQUENCE [LARGE SCALE GENOMIC DNA]</scope>
    <source>
        <strain evidence="20 21">JSM 076056</strain>
    </source>
</reference>
<dbReference type="PRINTS" id="PR00509">
    <property type="entry name" value="PGMPMM"/>
</dbReference>
<dbReference type="Gene3D" id="3.40.120.10">
    <property type="entry name" value="Alpha-D-Glucose-1,6-Bisphosphate, subunit A, domain 3"/>
    <property type="match status" value="3"/>
</dbReference>
<dbReference type="AlphaFoldDB" id="A0A0A5GP86"/>
<feature type="domain" description="Alpha-D-phosphohexomutase alpha/beta/alpha" evidence="18">
    <location>
        <begin position="210"/>
        <end position="317"/>
    </location>
</feature>
<dbReference type="PANTHER" id="PTHR45745">
    <property type="entry name" value="PHOSPHOMANNOMUTASE 45A"/>
    <property type="match status" value="1"/>
</dbReference>
<dbReference type="OrthoDB" id="9806956at2"/>
<name>A0A0A5GP86_9BACI</name>
<keyword evidence="9 15" id="KW-0479">Metal-binding</keyword>
<evidence type="ECO:0000256" key="13">
    <source>
        <dbReference type="ARBA" id="ARBA00041398"/>
    </source>
</evidence>
<evidence type="ECO:0000259" key="19">
    <source>
        <dbReference type="Pfam" id="PF02880"/>
    </source>
</evidence>
<evidence type="ECO:0000259" key="17">
    <source>
        <dbReference type="Pfam" id="PF02878"/>
    </source>
</evidence>
<dbReference type="GO" id="GO:0000287">
    <property type="term" value="F:magnesium ion binding"/>
    <property type="evidence" value="ECO:0007669"/>
    <property type="project" value="InterPro"/>
</dbReference>
<keyword evidence="8" id="KW-0597">Phosphoprotein</keyword>
<dbReference type="InterPro" id="IPR016066">
    <property type="entry name" value="A-D-PHexomutase_CS"/>
</dbReference>
<feature type="domain" description="Alpha-D-phosphohexomutase alpha/beta/alpha" evidence="17">
    <location>
        <begin position="43"/>
        <end position="181"/>
    </location>
</feature>
<evidence type="ECO:0000256" key="1">
    <source>
        <dbReference type="ARBA" id="ARBA00000443"/>
    </source>
</evidence>
<evidence type="ECO:0000256" key="12">
    <source>
        <dbReference type="ARBA" id="ARBA00039995"/>
    </source>
</evidence>
<evidence type="ECO:0000256" key="2">
    <source>
        <dbReference type="ARBA" id="ARBA00001946"/>
    </source>
</evidence>
<dbReference type="Proteomes" id="UP000030528">
    <property type="component" value="Unassembled WGS sequence"/>
</dbReference>
<keyword evidence="10 15" id="KW-0460">Magnesium</keyword>
<comment type="pathway">
    <text evidence="4">Lipid metabolism.</text>
</comment>
<sequence>MDWKTTYEKWYNHPKLDADMKVELEKIGTNESELEDSFYQNLAFGTGGLRGVMGPGTNRMNTYTVRKAVAGLAAYIENHVEHYQSRGVAVGYDSRYNSREFAIEAARVLGAKGIQTYVFESLRPTPYLSFAVRYLHAAAGIMITASHNPPEYNGFKVYNDLGGQTPPEQADKIYHQIEAIEDEIEIDTITREQAEADGKLVWIGDTVDKAYLQKLATITKNEEAIKQHAKDVKVVFTPLHGTAHLPVKEGLEQLGFNQVYVVKEQAEPDPEFSTVASPNPEEHQAFEHAIQLGEEVDADMLIGTDPDADRLGVAVRNGQGEFEVLTGNQLGALMLDYILSQADELPEDGRMIKTIVTSELGRAIADYYHIPTIETLTGFKFIGEKIQEFYDQGEGTFLFGYEESYGYLVGDFVRDKDAVQAAMLSAEMAAYWKGEGKSLHEALHSLFDRFGYYLEGLESTTLKGKDGSEKIQSLMNHFRSTQYEQIGEFEVATVEDYEAQTKRNQASGSVKEINLPKADVIKFHLADGSWCCLRPSGTEPKIKCYFGVNTPSVEESEKKLKSLKEAFMNEMNKVLYQEK</sequence>
<dbReference type="SUPFAM" id="SSF55957">
    <property type="entry name" value="Phosphoglucomutase, C-terminal domain"/>
    <property type="match status" value="1"/>
</dbReference>
<dbReference type="InterPro" id="IPR036900">
    <property type="entry name" value="A-D-PHexomutase_C_sf"/>
</dbReference>
<dbReference type="GO" id="GO:0006166">
    <property type="term" value="P:purine ribonucleoside salvage"/>
    <property type="evidence" value="ECO:0007669"/>
    <property type="project" value="TreeGrafter"/>
</dbReference>
<evidence type="ECO:0000313" key="20">
    <source>
        <dbReference type="EMBL" id="KGX93804.1"/>
    </source>
</evidence>
<dbReference type="InterPro" id="IPR005841">
    <property type="entry name" value="Alpha-D-phosphohexomutase_SF"/>
</dbReference>
<comment type="catalytic activity">
    <reaction evidence="1">
        <text>alpha-D-glucose 1-phosphate = alpha-D-glucose 6-phosphate</text>
        <dbReference type="Rhea" id="RHEA:23536"/>
        <dbReference type="ChEBI" id="CHEBI:58225"/>
        <dbReference type="ChEBI" id="CHEBI:58601"/>
        <dbReference type="EC" id="5.4.2.2"/>
    </reaction>
</comment>
<dbReference type="EMBL" id="AVPE01000001">
    <property type="protein sequence ID" value="KGX93804.1"/>
    <property type="molecule type" value="Genomic_DNA"/>
</dbReference>
<comment type="similarity">
    <text evidence="5 15">Belongs to the phosphohexose mutase family.</text>
</comment>
<evidence type="ECO:0000313" key="21">
    <source>
        <dbReference type="Proteomes" id="UP000030528"/>
    </source>
</evidence>
<dbReference type="PROSITE" id="PS00710">
    <property type="entry name" value="PGM_PMM"/>
    <property type="match status" value="1"/>
</dbReference>
<evidence type="ECO:0000256" key="3">
    <source>
        <dbReference type="ARBA" id="ARBA00005164"/>
    </source>
</evidence>
<dbReference type="Pfam" id="PF00408">
    <property type="entry name" value="PGM_PMM_IV"/>
    <property type="match status" value="1"/>
</dbReference>
<evidence type="ECO:0000259" key="16">
    <source>
        <dbReference type="Pfam" id="PF00408"/>
    </source>
</evidence>
<comment type="caution">
    <text evidence="20">The sequence shown here is derived from an EMBL/GenBank/DDBJ whole genome shotgun (WGS) entry which is preliminary data.</text>
</comment>
<dbReference type="GO" id="GO:0006006">
    <property type="term" value="P:glucose metabolic process"/>
    <property type="evidence" value="ECO:0007669"/>
    <property type="project" value="UniProtKB-KW"/>
</dbReference>
<dbReference type="PANTHER" id="PTHR45745:SF1">
    <property type="entry name" value="PHOSPHOGLUCOMUTASE 2B-RELATED"/>
    <property type="match status" value="1"/>
</dbReference>
<accession>A0A0A5GP86</accession>
<dbReference type="CDD" id="cd05799">
    <property type="entry name" value="PGM2"/>
    <property type="match status" value="1"/>
</dbReference>
<dbReference type="InterPro" id="IPR016055">
    <property type="entry name" value="A-D-PHexomutase_a/b/a-I/II/III"/>
</dbReference>
<dbReference type="Pfam" id="PF02879">
    <property type="entry name" value="PGM_PMM_II"/>
    <property type="match status" value="1"/>
</dbReference>
<evidence type="ECO:0000256" key="11">
    <source>
        <dbReference type="ARBA" id="ARBA00023235"/>
    </source>
</evidence>